<feature type="non-terminal residue" evidence="1">
    <location>
        <position position="1"/>
    </location>
</feature>
<evidence type="ECO:0000313" key="1">
    <source>
        <dbReference type="EMBL" id="SVB85880.1"/>
    </source>
</evidence>
<sequence length="26" mass="2822">VGRYHSIINDVNGPECGSIRLSLQGH</sequence>
<organism evidence="1">
    <name type="scientific">marine metagenome</name>
    <dbReference type="NCBI Taxonomy" id="408172"/>
    <lineage>
        <taxon>unclassified sequences</taxon>
        <taxon>metagenomes</taxon>
        <taxon>ecological metagenomes</taxon>
    </lineage>
</organism>
<accession>A0A382HEZ6</accession>
<dbReference type="AlphaFoldDB" id="A0A382HEZ6"/>
<reference evidence="1" key="1">
    <citation type="submission" date="2018-05" db="EMBL/GenBank/DDBJ databases">
        <authorList>
            <person name="Lanie J.A."/>
            <person name="Ng W.-L."/>
            <person name="Kazmierczak K.M."/>
            <person name="Andrzejewski T.M."/>
            <person name="Davidsen T.M."/>
            <person name="Wayne K.J."/>
            <person name="Tettelin H."/>
            <person name="Glass J.I."/>
            <person name="Rusch D."/>
            <person name="Podicherti R."/>
            <person name="Tsui H.-C.T."/>
            <person name="Winkler M.E."/>
        </authorList>
    </citation>
    <scope>NUCLEOTIDE SEQUENCE</scope>
</reference>
<protein>
    <submittedName>
        <fullName evidence="1">Uncharacterized protein</fullName>
    </submittedName>
</protein>
<name>A0A382HEZ6_9ZZZZ</name>
<feature type="non-terminal residue" evidence="1">
    <location>
        <position position="26"/>
    </location>
</feature>
<gene>
    <name evidence="1" type="ORF">METZ01_LOCUS238734</name>
</gene>
<dbReference type="EMBL" id="UINC01060892">
    <property type="protein sequence ID" value="SVB85880.1"/>
    <property type="molecule type" value="Genomic_DNA"/>
</dbReference>
<proteinExistence type="predicted"/>